<dbReference type="AlphaFoldDB" id="A0A1F6E9Y8"/>
<dbReference type="InterPro" id="IPR045584">
    <property type="entry name" value="Pilin-like"/>
</dbReference>
<evidence type="ECO:0000256" key="6">
    <source>
        <dbReference type="SAM" id="Phobius"/>
    </source>
</evidence>
<accession>A0A1F6E9Y8</accession>
<evidence type="ECO:0000256" key="1">
    <source>
        <dbReference type="ARBA" id="ARBA00004167"/>
    </source>
</evidence>
<evidence type="ECO:0000256" key="4">
    <source>
        <dbReference type="ARBA" id="ARBA00022989"/>
    </source>
</evidence>
<evidence type="ECO:0000256" key="5">
    <source>
        <dbReference type="ARBA" id="ARBA00023136"/>
    </source>
</evidence>
<organism evidence="7 8">
    <name type="scientific">Candidatus Kaiserbacteria bacterium RIFCSPHIGHO2_02_FULL_55_25</name>
    <dbReference type="NCBI Taxonomy" id="1798498"/>
    <lineage>
        <taxon>Bacteria</taxon>
        <taxon>Candidatus Kaiseribacteriota</taxon>
    </lineage>
</organism>
<keyword evidence="5 6" id="KW-0472">Membrane</keyword>
<dbReference type="Proteomes" id="UP000176914">
    <property type="component" value="Unassembled WGS sequence"/>
</dbReference>
<dbReference type="GO" id="GO:0015627">
    <property type="term" value="C:type II protein secretion system complex"/>
    <property type="evidence" value="ECO:0007669"/>
    <property type="project" value="InterPro"/>
</dbReference>
<feature type="transmembrane region" description="Helical" evidence="6">
    <location>
        <begin position="20"/>
        <end position="41"/>
    </location>
</feature>
<dbReference type="NCBIfam" id="TIGR02532">
    <property type="entry name" value="IV_pilin_GFxxxE"/>
    <property type="match status" value="1"/>
</dbReference>
<protein>
    <recommendedName>
        <fullName evidence="9">Type II secretion system protein GspG C-terminal domain-containing protein</fullName>
    </recommendedName>
</protein>
<keyword evidence="2" id="KW-0488">Methylation</keyword>
<dbReference type="InterPro" id="IPR002416">
    <property type="entry name" value="T2SS_protein-GspH"/>
</dbReference>
<comment type="caution">
    <text evidence="7">The sequence shown here is derived from an EMBL/GenBank/DDBJ whole genome shotgun (WGS) entry which is preliminary data.</text>
</comment>
<evidence type="ECO:0000256" key="2">
    <source>
        <dbReference type="ARBA" id="ARBA00022481"/>
    </source>
</evidence>
<dbReference type="SUPFAM" id="SSF54523">
    <property type="entry name" value="Pili subunits"/>
    <property type="match status" value="1"/>
</dbReference>
<dbReference type="PROSITE" id="PS00409">
    <property type="entry name" value="PROKAR_NTER_METHYL"/>
    <property type="match status" value="1"/>
</dbReference>
<dbReference type="EMBL" id="MFLL01000003">
    <property type="protein sequence ID" value="OGG70486.1"/>
    <property type="molecule type" value="Genomic_DNA"/>
</dbReference>
<evidence type="ECO:0000256" key="3">
    <source>
        <dbReference type="ARBA" id="ARBA00022692"/>
    </source>
</evidence>
<dbReference type="GO" id="GO:0015628">
    <property type="term" value="P:protein secretion by the type II secretion system"/>
    <property type="evidence" value="ECO:0007669"/>
    <property type="project" value="InterPro"/>
</dbReference>
<dbReference type="GO" id="GO:0016020">
    <property type="term" value="C:membrane"/>
    <property type="evidence" value="ECO:0007669"/>
    <property type="project" value="UniProtKB-SubCell"/>
</dbReference>
<evidence type="ECO:0008006" key="9">
    <source>
        <dbReference type="Google" id="ProtNLM"/>
    </source>
</evidence>
<dbReference type="Gene3D" id="3.30.700.10">
    <property type="entry name" value="Glycoprotein, Type 4 Pilin"/>
    <property type="match status" value="1"/>
</dbReference>
<dbReference type="Pfam" id="PF07963">
    <property type="entry name" value="N_methyl"/>
    <property type="match status" value="1"/>
</dbReference>
<keyword evidence="3 6" id="KW-0812">Transmembrane</keyword>
<comment type="subcellular location">
    <subcellularLocation>
        <location evidence="1">Membrane</location>
        <topology evidence="1">Single-pass membrane protein</topology>
    </subcellularLocation>
</comment>
<name>A0A1F6E9Y8_9BACT</name>
<evidence type="ECO:0000313" key="7">
    <source>
        <dbReference type="EMBL" id="OGG70486.1"/>
    </source>
</evidence>
<reference evidence="7 8" key="1">
    <citation type="journal article" date="2016" name="Nat. Commun.">
        <title>Thousands of microbial genomes shed light on interconnected biogeochemical processes in an aquifer system.</title>
        <authorList>
            <person name="Anantharaman K."/>
            <person name="Brown C.T."/>
            <person name="Hug L.A."/>
            <person name="Sharon I."/>
            <person name="Castelle C.J."/>
            <person name="Probst A.J."/>
            <person name="Thomas B.C."/>
            <person name="Singh A."/>
            <person name="Wilkins M.J."/>
            <person name="Karaoz U."/>
            <person name="Brodie E.L."/>
            <person name="Williams K.H."/>
            <person name="Hubbard S.S."/>
            <person name="Banfield J.F."/>
        </authorList>
    </citation>
    <scope>NUCLEOTIDE SEQUENCE [LARGE SCALE GENOMIC DNA]</scope>
</reference>
<dbReference type="PRINTS" id="PR00885">
    <property type="entry name" value="BCTERIALGSPH"/>
</dbReference>
<dbReference type="InterPro" id="IPR012902">
    <property type="entry name" value="N_methyl_site"/>
</dbReference>
<keyword evidence="4 6" id="KW-1133">Transmembrane helix</keyword>
<dbReference type="PANTHER" id="PTHR30093:SF44">
    <property type="entry name" value="TYPE II SECRETION SYSTEM CORE PROTEIN G"/>
    <property type="match status" value="1"/>
</dbReference>
<gene>
    <name evidence="7" type="ORF">A3C20_01570</name>
</gene>
<evidence type="ECO:0000313" key="8">
    <source>
        <dbReference type="Proteomes" id="UP000176914"/>
    </source>
</evidence>
<proteinExistence type="predicted"/>
<sequence length="163" mass="16356">MHNAQRGLSRQSSAKAGFTLIELLVVVAIIGILSSVILSSLGTARAKGRTAAAQGTMHGMRTAMVACLNDFSAINIPTMTNNGGGGAVCTGNAATYTALPAGWIYCNGTVTAGAGTASACNNSALNAASIQTAGASFRVSAYSSTDLKLITCQESSCTTQTAL</sequence>
<dbReference type="PANTHER" id="PTHR30093">
    <property type="entry name" value="GENERAL SECRETION PATHWAY PROTEIN G"/>
    <property type="match status" value="1"/>
</dbReference>